<dbReference type="PANTHER" id="PTHR24320">
    <property type="entry name" value="RETINOL DEHYDROGENASE"/>
    <property type="match status" value="1"/>
</dbReference>
<dbReference type="InterPro" id="IPR002347">
    <property type="entry name" value="SDR_fam"/>
</dbReference>
<protein>
    <submittedName>
        <fullName evidence="4">NAD(P)-binding protein</fullName>
    </submittedName>
</protein>
<dbReference type="GO" id="GO:0016491">
    <property type="term" value="F:oxidoreductase activity"/>
    <property type="evidence" value="ECO:0007669"/>
    <property type="project" value="UniProtKB-KW"/>
</dbReference>
<evidence type="ECO:0000313" key="4">
    <source>
        <dbReference type="EMBL" id="PSN67906.1"/>
    </source>
</evidence>
<dbReference type="InterPro" id="IPR036291">
    <property type="entry name" value="NAD(P)-bd_dom_sf"/>
</dbReference>
<evidence type="ECO:0000256" key="3">
    <source>
        <dbReference type="ARBA" id="ARBA00023002"/>
    </source>
</evidence>
<evidence type="ECO:0000313" key="5">
    <source>
        <dbReference type="Proteomes" id="UP000240883"/>
    </source>
</evidence>
<gene>
    <name evidence="4" type="ORF">BS50DRAFT_572883</name>
</gene>
<organism evidence="4 5">
    <name type="scientific">Corynespora cassiicola Philippines</name>
    <dbReference type="NCBI Taxonomy" id="1448308"/>
    <lineage>
        <taxon>Eukaryota</taxon>
        <taxon>Fungi</taxon>
        <taxon>Dikarya</taxon>
        <taxon>Ascomycota</taxon>
        <taxon>Pezizomycotina</taxon>
        <taxon>Dothideomycetes</taxon>
        <taxon>Pleosporomycetidae</taxon>
        <taxon>Pleosporales</taxon>
        <taxon>Corynesporascaceae</taxon>
        <taxon>Corynespora</taxon>
    </lineage>
</organism>
<dbReference type="AlphaFoldDB" id="A0A2T2NRL0"/>
<keyword evidence="2" id="KW-0521">NADP</keyword>
<keyword evidence="5" id="KW-1185">Reference proteome</keyword>
<evidence type="ECO:0000256" key="2">
    <source>
        <dbReference type="ARBA" id="ARBA00022857"/>
    </source>
</evidence>
<dbReference type="PANTHER" id="PTHR24320:SF236">
    <property type="entry name" value="SHORT-CHAIN DEHYDROGENASE-RELATED"/>
    <property type="match status" value="1"/>
</dbReference>
<dbReference type="OrthoDB" id="191139at2759"/>
<sequence>MSSHLGPKNMSTYTQLFPPAPTFTESNVVDFSSKVYLITGATSGVGLSLAKLLYNLNATVYIGARNPSSFNTASSAIQSSHPTSKGTLKPFTADLSSLSSLKPAISSLLSQEHRLDVLFLNAAIMTPTPGSKSADGHDLELAVNCLAPFMLAKSLEPLMADVASHFCHANASVRVVWVSSLLNLGTPDGGVQFDGDTGAPMQLRGMQNYM</sequence>
<keyword evidence="3" id="KW-0560">Oxidoreductase</keyword>
<proteinExistence type="inferred from homology"/>
<comment type="similarity">
    <text evidence="1">Belongs to the short-chain dehydrogenases/reductases (SDR) family.</text>
</comment>
<dbReference type="SUPFAM" id="SSF51735">
    <property type="entry name" value="NAD(P)-binding Rossmann-fold domains"/>
    <property type="match status" value="1"/>
</dbReference>
<accession>A0A2T2NRL0</accession>
<reference evidence="4 5" key="1">
    <citation type="journal article" date="2018" name="Front. Microbiol.">
        <title>Genome-Wide Analysis of Corynespora cassiicola Leaf Fall Disease Putative Effectors.</title>
        <authorList>
            <person name="Lopez D."/>
            <person name="Ribeiro S."/>
            <person name="Label P."/>
            <person name="Fumanal B."/>
            <person name="Venisse J.S."/>
            <person name="Kohler A."/>
            <person name="de Oliveira R.R."/>
            <person name="Labutti K."/>
            <person name="Lipzen A."/>
            <person name="Lail K."/>
            <person name="Bauer D."/>
            <person name="Ohm R.A."/>
            <person name="Barry K.W."/>
            <person name="Spatafora J."/>
            <person name="Grigoriev I.V."/>
            <person name="Martin F.M."/>
            <person name="Pujade-Renaud V."/>
        </authorList>
    </citation>
    <scope>NUCLEOTIDE SEQUENCE [LARGE SCALE GENOMIC DNA]</scope>
    <source>
        <strain evidence="4 5">Philippines</strain>
    </source>
</reference>
<dbReference type="STRING" id="1448308.A0A2T2NRL0"/>
<dbReference type="Gene3D" id="3.40.50.720">
    <property type="entry name" value="NAD(P)-binding Rossmann-like Domain"/>
    <property type="match status" value="1"/>
</dbReference>
<dbReference type="PRINTS" id="PR00081">
    <property type="entry name" value="GDHRDH"/>
</dbReference>
<dbReference type="Pfam" id="PF00106">
    <property type="entry name" value="adh_short"/>
    <property type="match status" value="1"/>
</dbReference>
<name>A0A2T2NRL0_CORCC</name>
<dbReference type="Proteomes" id="UP000240883">
    <property type="component" value="Unassembled WGS sequence"/>
</dbReference>
<evidence type="ECO:0000256" key="1">
    <source>
        <dbReference type="ARBA" id="ARBA00006484"/>
    </source>
</evidence>
<dbReference type="EMBL" id="KZ678134">
    <property type="protein sequence ID" value="PSN67906.1"/>
    <property type="molecule type" value="Genomic_DNA"/>
</dbReference>